<dbReference type="RefSeq" id="WP_114960202.1">
    <property type="nucleotide sequence ID" value="NZ_MSZW01000019.1"/>
</dbReference>
<dbReference type="SMART" id="SM00347">
    <property type="entry name" value="HTH_MARR"/>
    <property type="match status" value="1"/>
</dbReference>
<protein>
    <submittedName>
        <fullName evidence="5">MarR family transcriptional regulator</fullName>
    </submittedName>
</protein>
<dbReference type="InterPro" id="IPR000835">
    <property type="entry name" value="HTH_MarR-typ"/>
</dbReference>
<comment type="caution">
    <text evidence="5">The sequence shown here is derived from an EMBL/GenBank/DDBJ whole genome shotgun (WGS) entry which is preliminary data.</text>
</comment>
<keyword evidence="1" id="KW-0805">Transcription regulation</keyword>
<dbReference type="PROSITE" id="PS01117">
    <property type="entry name" value="HTH_MARR_1"/>
    <property type="match status" value="1"/>
</dbReference>
<dbReference type="InterPro" id="IPR036390">
    <property type="entry name" value="WH_DNA-bd_sf"/>
</dbReference>
<dbReference type="InterPro" id="IPR023187">
    <property type="entry name" value="Tscrpt_reg_MarR-type_CS"/>
</dbReference>
<keyword evidence="3" id="KW-0804">Transcription</keyword>
<dbReference type="InterPro" id="IPR036388">
    <property type="entry name" value="WH-like_DNA-bd_sf"/>
</dbReference>
<evidence type="ECO:0000256" key="1">
    <source>
        <dbReference type="ARBA" id="ARBA00023015"/>
    </source>
</evidence>
<proteinExistence type="predicted"/>
<dbReference type="OrthoDB" id="32523at2"/>
<evidence type="ECO:0000313" key="5">
    <source>
        <dbReference type="EMBL" id="TCT24455.1"/>
    </source>
</evidence>
<dbReference type="Gene3D" id="1.10.10.10">
    <property type="entry name" value="Winged helix-like DNA-binding domain superfamily/Winged helix DNA-binding domain"/>
    <property type="match status" value="1"/>
</dbReference>
<evidence type="ECO:0000256" key="3">
    <source>
        <dbReference type="ARBA" id="ARBA00023163"/>
    </source>
</evidence>
<dbReference type="PROSITE" id="PS50995">
    <property type="entry name" value="HTH_MARR_2"/>
    <property type="match status" value="1"/>
</dbReference>
<evidence type="ECO:0000313" key="6">
    <source>
        <dbReference type="Proteomes" id="UP000295414"/>
    </source>
</evidence>
<dbReference type="GO" id="GO:0003677">
    <property type="term" value="F:DNA binding"/>
    <property type="evidence" value="ECO:0007669"/>
    <property type="project" value="UniProtKB-KW"/>
</dbReference>
<name>A0A4R3N5W3_9GAMM</name>
<dbReference type="Pfam" id="PF01047">
    <property type="entry name" value="MarR"/>
    <property type="match status" value="1"/>
</dbReference>
<dbReference type="SUPFAM" id="SSF46785">
    <property type="entry name" value="Winged helix' DNA-binding domain"/>
    <property type="match status" value="1"/>
</dbReference>
<organism evidence="5 6">
    <name type="scientific">Thermomonas haemolytica</name>
    <dbReference type="NCBI Taxonomy" id="141949"/>
    <lineage>
        <taxon>Bacteria</taxon>
        <taxon>Pseudomonadati</taxon>
        <taxon>Pseudomonadota</taxon>
        <taxon>Gammaproteobacteria</taxon>
        <taxon>Lysobacterales</taxon>
        <taxon>Lysobacteraceae</taxon>
        <taxon>Thermomonas</taxon>
    </lineage>
</organism>
<accession>A0A4R3N5W3</accession>
<feature type="domain" description="HTH marR-type" evidence="4">
    <location>
        <begin position="13"/>
        <end position="147"/>
    </location>
</feature>
<gene>
    <name evidence="5" type="ORF">EDC34_104143</name>
</gene>
<evidence type="ECO:0000259" key="4">
    <source>
        <dbReference type="PROSITE" id="PS50995"/>
    </source>
</evidence>
<dbReference type="InterPro" id="IPR039422">
    <property type="entry name" value="MarR/SlyA-like"/>
</dbReference>
<dbReference type="EMBL" id="SMAP01000004">
    <property type="protein sequence ID" value="TCT24455.1"/>
    <property type="molecule type" value="Genomic_DNA"/>
</dbReference>
<dbReference type="Proteomes" id="UP000295414">
    <property type="component" value="Unassembled WGS sequence"/>
</dbReference>
<sequence length="153" mass="16856">MMTPATPVEACTGSALGLLFRQVRDAMWARMERELAAAGHELTFSQYIAIKQLASDGSASVTDLARAADLNPGAMTRLLDKLEARGLLARSADPNDRRALHIHLTEAGRALWSDVDQCGRRVRERALRGMDEATRTQLTRLLEQARDNLLATD</sequence>
<dbReference type="GO" id="GO:0003700">
    <property type="term" value="F:DNA-binding transcription factor activity"/>
    <property type="evidence" value="ECO:0007669"/>
    <property type="project" value="InterPro"/>
</dbReference>
<dbReference type="PANTHER" id="PTHR33164:SF64">
    <property type="entry name" value="TRANSCRIPTIONAL REGULATOR SLYA"/>
    <property type="match status" value="1"/>
</dbReference>
<dbReference type="PANTHER" id="PTHR33164">
    <property type="entry name" value="TRANSCRIPTIONAL REGULATOR, MARR FAMILY"/>
    <property type="match status" value="1"/>
</dbReference>
<evidence type="ECO:0000256" key="2">
    <source>
        <dbReference type="ARBA" id="ARBA00023125"/>
    </source>
</evidence>
<dbReference type="GO" id="GO:0006950">
    <property type="term" value="P:response to stress"/>
    <property type="evidence" value="ECO:0007669"/>
    <property type="project" value="TreeGrafter"/>
</dbReference>
<keyword evidence="6" id="KW-1185">Reference proteome</keyword>
<dbReference type="PRINTS" id="PR00598">
    <property type="entry name" value="HTHMARR"/>
</dbReference>
<dbReference type="AlphaFoldDB" id="A0A4R3N5W3"/>
<reference evidence="5 6" key="1">
    <citation type="submission" date="2019-03" db="EMBL/GenBank/DDBJ databases">
        <title>Genomic Encyclopedia of Type Strains, Phase IV (KMG-IV): sequencing the most valuable type-strain genomes for metagenomic binning, comparative biology and taxonomic classification.</title>
        <authorList>
            <person name="Goeker M."/>
        </authorList>
    </citation>
    <scope>NUCLEOTIDE SEQUENCE [LARGE SCALE GENOMIC DNA]</scope>
    <source>
        <strain evidence="5 6">DSM 13605</strain>
    </source>
</reference>
<keyword evidence="2" id="KW-0238">DNA-binding</keyword>